<dbReference type="Gene3D" id="1.20.120.2010">
    <property type="entry name" value="NAB conserved domain 2"/>
    <property type="match status" value="1"/>
</dbReference>
<feature type="compositionally biased region" description="Polar residues" evidence="7">
    <location>
        <begin position="234"/>
        <end position="245"/>
    </location>
</feature>
<feature type="region of interest" description="Disordered" evidence="7">
    <location>
        <begin position="176"/>
        <end position="321"/>
    </location>
</feature>
<feature type="compositionally biased region" description="Low complexity" evidence="7">
    <location>
        <begin position="213"/>
        <end position="222"/>
    </location>
</feature>
<dbReference type="Pfam" id="PF04905">
    <property type="entry name" value="NCD2"/>
    <property type="match status" value="1"/>
</dbReference>
<feature type="compositionally biased region" description="Basic and acidic residues" evidence="7">
    <location>
        <begin position="600"/>
        <end position="614"/>
    </location>
</feature>
<feature type="compositionally biased region" description="Basic and acidic residues" evidence="7">
    <location>
        <begin position="485"/>
        <end position="499"/>
    </location>
</feature>
<dbReference type="InterPro" id="IPR006988">
    <property type="entry name" value="Nab_N"/>
</dbReference>
<dbReference type="InterPro" id="IPR006989">
    <property type="entry name" value="NAB_co-repressor_dom"/>
</dbReference>
<dbReference type="Pfam" id="PF04904">
    <property type="entry name" value="SAM_NCD1"/>
    <property type="match status" value="1"/>
</dbReference>
<feature type="compositionally biased region" description="Low complexity" evidence="7">
    <location>
        <begin position="302"/>
        <end position="321"/>
    </location>
</feature>
<dbReference type="CTD" id="3346237"/>
<dbReference type="PANTHER" id="PTHR12623:SF10">
    <property type="entry name" value="NGFI-A-BINDING PROTEIN HOMOLOG"/>
    <property type="match status" value="1"/>
</dbReference>
<gene>
    <name evidence="11" type="primary">LOC117641284</name>
</gene>
<evidence type="ECO:0000256" key="1">
    <source>
        <dbReference type="ARBA" id="ARBA00004123"/>
    </source>
</evidence>
<comment type="similarity">
    <text evidence="2">Belongs to the NAB family.</text>
</comment>
<dbReference type="Proteomes" id="UP000515158">
    <property type="component" value="Unplaced"/>
</dbReference>
<evidence type="ECO:0000313" key="11">
    <source>
        <dbReference type="RefSeq" id="XP_034234358.1"/>
    </source>
</evidence>
<feature type="domain" description="Nab N-terminal" evidence="8">
    <location>
        <begin position="79"/>
        <end position="156"/>
    </location>
</feature>
<feature type="compositionally biased region" description="Low complexity" evidence="7">
    <location>
        <begin position="680"/>
        <end position="689"/>
    </location>
</feature>
<proteinExistence type="inferred from homology"/>
<feature type="compositionally biased region" description="Pro residues" evidence="7">
    <location>
        <begin position="711"/>
        <end position="721"/>
    </location>
</feature>
<dbReference type="AlphaFoldDB" id="A0A6P8Y485"/>
<organism evidence="11">
    <name type="scientific">Thrips palmi</name>
    <name type="common">Melon thrips</name>
    <dbReference type="NCBI Taxonomy" id="161013"/>
    <lineage>
        <taxon>Eukaryota</taxon>
        <taxon>Metazoa</taxon>
        <taxon>Ecdysozoa</taxon>
        <taxon>Arthropoda</taxon>
        <taxon>Hexapoda</taxon>
        <taxon>Insecta</taxon>
        <taxon>Pterygota</taxon>
        <taxon>Neoptera</taxon>
        <taxon>Paraneoptera</taxon>
        <taxon>Thysanoptera</taxon>
        <taxon>Terebrantia</taxon>
        <taxon>Thripoidea</taxon>
        <taxon>Thripidae</taxon>
        <taxon>Thrips</taxon>
    </lineage>
</organism>
<keyword evidence="3" id="KW-0678">Repressor</keyword>
<feature type="compositionally biased region" description="Polar residues" evidence="7">
    <location>
        <begin position="586"/>
        <end position="599"/>
    </location>
</feature>
<accession>A0A6P8Y485</accession>
<dbReference type="InterPro" id="IPR039040">
    <property type="entry name" value="NAB_fam"/>
</dbReference>
<dbReference type="KEGG" id="tpal:117641284"/>
<reference evidence="11" key="1">
    <citation type="submission" date="2025-08" db="UniProtKB">
        <authorList>
            <consortium name="RefSeq"/>
        </authorList>
    </citation>
    <scope>IDENTIFICATION</scope>
    <source>
        <tissue evidence="11">Total insect</tissue>
    </source>
</reference>
<dbReference type="PANTHER" id="PTHR12623">
    <property type="entry name" value="NGFI-A BINDING PROTEIN"/>
    <property type="match status" value="1"/>
</dbReference>
<sequence length="721" mass="77283">MPSKQTVSSVSSGTASSTTATSPQHPATPTSPATVTSATSTPPSASPMGPVGGVLPPGVPGSKILGRNTNGTVVMTSVPSNEAELQLYRVMQRASLLAYYDTLLEMGGDDVQQLCEAGEEEFLEIMALVGMASKPLHVRRLQKALQEWFNNPAQFQMPLGPTPAFPVTVPRPVACSAAPQSTTHPGTLPAPRSSPGPGSAPSPAPDHLGRLLSPVTVRSTSTPPSPSRSPADHAQNSVGSVPTDFSSASTTTTTTTSTNNQHNHQHNHHSQHHHPYHHHVSPSTSPLQGGPGRPLPPPLSSPTPSSTPMSLSTRSTSPSLQLTPVLLESQVQRLAEAARNLSRTLPSCQPKPHNTKKKVCKDLELVINMSDDDPRRMDEVRKYAAIYGRFDCKRKPEKPLTLHEVSVNEAAAQICRFVPALLTRRDELFPLARQVVRDSGYLYSKGHTNLSYYRPRCPSSDDILTAGHKRPKLEPSGSPSPDSSEGDHRPEQQRRQERLEAVSEELRALAERHDDLLADGVHDGLHDVVALHAVRDALQARQMALQAEQAELLRQTLHPRYRRTSRVRSSSLTMDSERGDTDDDSQMSFSNASSPSQEVTDSRDSETAERERGSRSPGKGGGQDGLLDATMVANGVSPYTDSFYRESKVQVIASRGADIIAVANPALSMSAAILAESKSPKGTPKGSPKGSPPPSLAALANANSLLKLEPQSPPQSPETVQ</sequence>
<name>A0A6P8Y485_THRPL</name>
<evidence type="ECO:0000259" key="9">
    <source>
        <dbReference type="Pfam" id="PF04905"/>
    </source>
</evidence>
<dbReference type="InterPro" id="IPR038398">
    <property type="entry name" value="NCD2_sf"/>
</dbReference>
<evidence type="ECO:0000256" key="2">
    <source>
        <dbReference type="ARBA" id="ARBA00008864"/>
    </source>
</evidence>
<evidence type="ECO:0000256" key="7">
    <source>
        <dbReference type="SAM" id="MobiDB-lite"/>
    </source>
</evidence>
<feature type="compositionally biased region" description="Basic residues" evidence="7">
    <location>
        <begin position="263"/>
        <end position="280"/>
    </location>
</feature>
<keyword evidence="6" id="KW-0539">Nucleus</keyword>
<feature type="compositionally biased region" description="Low complexity" evidence="7">
    <location>
        <begin position="246"/>
        <end position="262"/>
    </location>
</feature>
<evidence type="ECO:0000256" key="5">
    <source>
        <dbReference type="ARBA" id="ARBA00023163"/>
    </source>
</evidence>
<feature type="region of interest" description="Disordered" evidence="7">
    <location>
        <begin position="1"/>
        <end position="64"/>
    </location>
</feature>
<feature type="region of interest" description="Disordered" evidence="7">
    <location>
        <begin position="677"/>
        <end position="721"/>
    </location>
</feature>
<dbReference type="InParanoid" id="A0A6P8Y485"/>
<keyword evidence="5" id="KW-0804">Transcription</keyword>
<feature type="region of interest" description="Disordered" evidence="7">
    <location>
        <begin position="563"/>
        <end position="627"/>
    </location>
</feature>
<feature type="compositionally biased region" description="Low complexity" evidence="7">
    <location>
        <begin position="696"/>
        <end position="708"/>
    </location>
</feature>
<comment type="subcellular location">
    <subcellularLocation>
        <location evidence="1">Nucleus</location>
    </subcellularLocation>
</comment>
<feature type="domain" description="NAB co-repressor" evidence="9">
    <location>
        <begin position="326"/>
        <end position="448"/>
    </location>
</feature>
<dbReference type="FunFam" id="1.20.120.2010:FF:000001">
    <property type="entry name" value="NGFI-A-binding protein 1 isoform X1"/>
    <property type="match status" value="1"/>
</dbReference>
<dbReference type="OrthoDB" id="10028556at2759"/>
<evidence type="ECO:0000256" key="3">
    <source>
        <dbReference type="ARBA" id="ARBA00022491"/>
    </source>
</evidence>
<feature type="compositionally biased region" description="Pro residues" evidence="7">
    <location>
        <begin position="192"/>
        <end position="204"/>
    </location>
</feature>
<feature type="compositionally biased region" description="Low complexity" evidence="7">
    <location>
        <begin position="474"/>
        <end position="483"/>
    </location>
</feature>
<feature type="compositionally biased region" description="Low complexity" evidence="7">
    <location>
        <begin position="1"/>
        <end position="56"/>
    </location>
</feature>
<dbReference type="GO" id="GO:0003712">
    <property type="term" value="F:transcription coregulator activity"/>
    <property type="evidence" value="ECO:0007669"/>
    <property type="project" value="InterPro"/>
</dbReference>
<protein>
    <submittedName>
        <fullName evidence="11">NGFI-A-binding protein homolog</fullName>
    </submittedName>
</protein>
<dbReference type="RefSeq" id="XP_034234358.1">
    <property type="nucleotide sequence ID" value="XM_034378467.1"/>
</dbReference>
<evidence type="ECO:0000313" key="10">
    <source>
        <dbReference type="Proteomes" id="UP000515158"/>
    </source>
</evidence>
<evidence type="ECO:0000256" key="4">
    <source>
        <dbReference type="ARBA" id="ARBA00023015"/>
    </source>
</evidence>
<dbReference type="GeneID" id="117641284"/>
<dbReference type="GO" id="GO:0005634">
    <property type="term" value="C:nucleus"/>
    <property type="evidence" value="ECO:0007669"/>
    <property type="project" value="UniProtKB-SubCell"/>
</dbReference>
<feature type="region of interest" description="Disordered" evidence="7">
    <location>
        <begin position="461"/>
        <end position="499"/>
    </location>
</feature>
<dbReference type="GO" id="GO:0045892">
    <property type="term" value="P:negative regulation of DNA-templated transcription"/>
    <property type="evidence" value="ECO:0007669"/>
    <property type="project" value="InterPro"/>
</dbReference>
<evidence type="ECO:0000259" key="8">
    <source>
        <dbReference type="Pfam" id="PF04904"/>
    </source>
</evidence>
<keyword evidence="4" id="KW-0805">Transcription regulation</keyword>
<dbReference type="FunCoup" id="A0A6P8Y485">
    <property type="interactions" value="175"/>
</dbReference>
<evidence type="ECO:0000256" key="6">
    <source>
        <dbReference type="ARBA" id="ARBA00023242"/>
    </source>
</evidence>
<keyword evidence="10" id="KW-1185">Reference proteome</keyword>